<accession>D4G859</accession>
<comment type="similarity">
    <text evidence="1">Belongs to the KAE1 / TsaD family. TsaB subfamily.</text>
</comment>
<organism evidence="5 6">
    <name type="scientific">Riesia pediculicola (strain USDA)</name>
    <dbReference type="NCBI Taxonomy" id="515618"/>
    <lineage>
        <taxon>Bacteria</taxon>
        <taxon>Pseudomonadati</taxon>
        <taxon>Pseudomonadota</taxon>
        <taxon>Gammaproteobacteria</taxon>
        <taxon>Enterobacterales</taxon>
        <taxon>Enterobacteriaceae</taxon>
        <taxon>Candidatus Riesia</taxon>
    </lineage>
</organism>
<evidence type="ECO:0000256" key="1">
    <source>
        <dbReference type="ARBA" id="ARBA00010493"/>
    </source>
</evidence>
<dbReference type="KEGG" id="rip:RIEPE_0261"/>
<evidence type="ECO:0000259" key="4">
    <source>
        <dbReference type="Pfam" id="PF00814"/>
    </source>
</evidence>
<protein>
    <recommendedName>
        <fullName evidence="2">tRNA threonylcarbamoyladenosine biosynthesis protein TsaB</fullName>
    </recommendedName>
    <alternativeName>
        <fullName evidence="3">t(6)A37 threonylcarbamoyladenosine biosynthesis protein TsaB</fullName>
    </alternativeName>
</protein>
<dbReference type="RefSeq" id="WP_013087445.1">
    <property type="nucleotide sequence ID" value="NC_014109.1"/>
</dbReference>
<dbReference type="Gene3D" id="3.30.420.40">
    <property type="match status" value="2"/>
</dbReference>
<evidence type="ECO:0000313" key="6">
    <source>
        <dbReference type="Proteomes" id="UP000001700"/>
    </source>
</evidence>
<dbReference type="Proteomes" id="UP000001700">
    <property type="component" value="Chromosome"/>
</dbReference>
<dbReference type="AlphaFoldDB" id="D4G859"/>
<evidence type="ECO:0000313" key="5">
    <source>
        <dbReference type="EMBL" id="ADD79455.1"/>
    </source>
</evidence>
<evidence type="ECO:0000256" key="2">
    <source>
        <dbReference type="ARBA" id="ARBA00019012"/>
    </source>
</evidence>
<dbReference type="GO" id="GO:0006508">
    <property type="term" value="P:proteolysis"/>
    <property type="evidence" value="ECO:0007669"/>
    <property type="project" value="UniProtKB-KW"/>
</dbReference>
<feature type="domain" description="Gcp-like" evidence="4">
    <location>
        <begin position="31"/>
        <end position="101"/>
    </location>
</feature>
<dbReference type="InterPro" id="IPR043129">
    <property type="entry name" value="ATPase_NBD"/>
</dbReference>
<dbReference type="HOGENOM" id="CLU_064886_2_0_6"/>
<dbReference type="Pfam" id="PF00814">
    <property type="entry name" value="TsaD"/>
    <property type="match status" value="1"/>
</dbReference>
<dbReference type="GO" id="GO:0002949">
    <property type="term" value="P:tRNA threonylcarbamoyladenosine modification"/>
    <property type="evidence" value="ECO:0007669"/>
    <property type="project" value="InterPro"/>
</dbReference>
<dbReference type="NCBIfam" id="TIGR03725">
    <property type="entry name" value="T6A_YeaZ"/>
    <property type="match status" value="1"/>
</dbReference>
<dbReference type="InterPro" id="IPR000905">
    <property type="entry name" value="Gcp-like_dom"/>
</dbReference>
<name>D4G859_RIEPU</name>
<proteinExistence type="inferred from homology"/>
<sequence length="232" mass="26785">MTKILSIETTMQFCSVCLFKKNKIFFEEVKSNKEHIQKILPLVETCLRRSQSQLKEIDLLACTEGPGGFSNTRISVGTTQAMAIAINVPIASFSSSMVIAQGLYRCLGSKRVVVCLRINQNRVNFSSFQLQKKRWIEIIDNQTLFLKNVLSKIDQLRDWTIFWMECRSKNLESSIHPNFSIFFKNKKISIKENQKVSLFPNAIDLAILANQAWEDGNIRLVEELYPVYFKEF</sequence>
<dbReference type="InterPro" id="IPR022496">
    <property type="entry name" value="T6A_TsaB"/>
</dbReference>
<dbReference type="STRING" id="515618.RIEPE_0261"/>
<dbReference type="EMBL" id="CP001085">
    <property type="protein sequence ID" value="ADD79455.1"/>
    <property type="molecule type" value="Genomic_DNA"/>
</dbReference>
<reference evidence="5" key="1">
    <citation type="submission" date="2008-05" db="EMBL/GenBank/DDBJ databases">
        <title>Genome sequence of Riesia pediculicola USDA.</title>
        <authorList>
            <person name="Kirkness E.F."/>
        </authorList>
    </citation>
    <scope>NUCLEOTIDE SEQUENCE [LARGE SCALE GENOMIC DNA]</scope>
    <source>
        <strain evidence="5">USDA</strain>
    </source>
</reference>
<dbReference type="SUPFAM" id="SSF53067">
    <property type="entry name" value="Actin-like ATPase domain"/>
    <property type="match status" value="1"/>
</dbReference>
<dbReference type="GO" id="GO:0008233">
    <property type="term" value="F:peptidase activity"/>
    <property type="evidence" value="ECO:0007669"/>
    <property type="project" value="UniProtKB-KW"/>
</dbReference>
<dbReference type="OrthoDB" id="9809995at2"/>
<evidence type="ECO:0000256" key="3">
    <source>
        <dbReference type="ARBA" id="ARBA00032446"/>
    </source>
</evidence>
<gene>
    <name evidence="5" type="ordered locus">RIEPE_0261</name>
</gene>
<keyword evidence="6" id="KW-1185">Reference proteome</keyword>
<dbReference type="eggNOG" id="COG1214">
    <property type="taxonomic scope" value="Bacteria"/>
</dbReference>